<sequence length="103" mass="11801">MIDASDPEFIRLLARLKLSVRRQLEYNIDLARLQKDAQQALEVLKEIEDMAEDEELLALILRLRAIIMQNSSKDVLEKEKIADPSVEKNSSNVRSYRFGARGG</sequence>
<dbReference type="EMBL" id="CYHH01000004">
    <property type="protein sequence ID" value="CUB06881.1"/>
    <property type="molecule type" value="Genomic_DNA"/>
</dbReference>
<reference evidence="3" key="1">
    <citation type="submission" date="2015-08" db="EMBL/GenBank/DDBJ databases">
        <authorList>
            <person name="Babu N.S."/>
            <person name="Beckwith C.J."/>
            <person name="Beseler K.G."/>
            <person name="Brison A."/>
            <person name="Carone J.V."/>
            <person name="Caskin T.P."/>
            <person name="Diamond M."/>
            <person name="Durham M.E."/>
            <person name="Foxe J.M."/>
            <person name="Go M."/>
            <person name="Henderson B.A."/>
            <person name="Jones I.B."/>
            <person name="McGettigan J.A."/>
            <person name="Micheletti S.J."/>
            <person name="Nasrallah M.E."/>
            <person name="Ortiz D."/>
            <person name="Piller C.R."/>
            <person name="Privatt S.R."/>
            <person name="Schneider S.L."/>
            <person name="Sharp S."/>
            <person name="Smith T.C."/>
            <person name="Stanton J.D."/>
            <person name="Ullery H.E."/>
            <person name="Wilson R.J."/>
            <person name="Serrano M.G."/>
            <person name="Buck G."/>
            <person name="Lee V."/>
            <person name="Wang Y."/>
            <person name="Carvalho R."/>
            <person name="Voegtly L."/>
            <person name="Shi R."/>
            <person name="Duckworth R."/>
            <person name="Johnson A."/>
            <person name="Loviza R."/>
            <person name="Walstead R."/>
            <person name="Shah Z."/>
            <person name="Kiflezghi M."/>
            <person name="Wade K."/>
            <person name="Ball S.L."/>
            <person name="Bradley K.W."/>
            <person name="Asai D.J."/>
            <person name="Bowman C.A."/>
            <person name="Russell D.A."/>
            <person name="Pope W.H."/>
            <person name="Jacobs-Sera D."/>
            <person name="Hendrix R.W."/>
            <person name="Hatfull G.F."/>
        </authorList>
    </citation>
    <scope>NUCLEOTIDE SEQUENCE [LARGE SCALE GENOMIC DNA]</scope>
    <source>
        <strain evidence="3">JCM 19170</strain>
    </source>
</reference>
<gene>
    <name evidence="2" type="ORF">Ga0061068_10488</name>
</gene>
<dbReference type="Proteomes" id="UP000182108">
    <property type="component" value="Unassembled WGS sequence"/>
</dbReference>
<evidence type="ECO:0000313" key="2">
    <source>
        <dbReference type="EMBL" id="CUB06881.1"/>
    </source>
</evidence>
<proteinExistence type="predicted"/>
<keyword evidence="1" id="KW-0175">Coiled coil</keyword>
<dbReference type="AlphaFoldDB" id="A0A0K6IUT7"/>
<evidence type="ECO:0000313" key="3">
    <source>
        <dbReference type="Proteomes" id="UP000182108"/>
    </source>
</evidence>
<organism evidence="2 3">
    <name type="scientific">Tepidiphilus thermophilus</name>
    <dbReference type="NCBI Taxonomy" id="876478"/>
    <lineage>
        <taxon>Bacteria</taxon>
        <taxon>Pseudomonadati</taxon>
        <taxon>Pseudomonadota</taxon>
        <taxon>Hydrogenophilia</taxon>
        <taxon>Hydrogenophilales</taxon>
        <taxon>Hydrogenophilaceae</taxon>
        <taxon>Tepidiphilus</taxon>
    </lineage>
</organism>
<name>A0A0K6IUT7_9PROT</name>
<accession>A0A0K6IUT7</accession>
<dbReference type="RefSeq" id="WP_141056122.1">
    <property type="nucleotide sequence ID" value="NZ_CYHH01000004.1"/>
</dbReference>
<protein>
    <submittedName>
        <fullName evidence="2">Uncharacterized protein</fullName>
    </submittedName>
</protein>
<feature type="coiled-coil region" evidence="1">
    <location>
        <begin position="30"/>
        <end position="57"/>
    </location>
</feature>
<evidence type="ECO:0000256" key="1">
    <source>
        <dbReference type="SAM" id="Coils"/>
    </source>
</evidence>
<dbReference type="OrthoDB" id="9912362at2"/>
<keyword evidence="3" id="KW-1185">Reference proteome</keyword>